<name>A0A928VRJ4_9CYAN</name>
<reference evidence="2" key="1">
    <citation type="submission" date="2020-10" db="EMBL/GenBank/DDBJ databases">
        <authorList>
            <person name="Castelo-Branco R."/>
            <person name="Eusebio N."/>
            <person name="Adriana R."/>
            <person name="Vieira A."/>
            <person name="Brugerolle De Fraissinette N."/>
            <person name="Rezende De Castro R."/>
            <person name="Schneider M.P."/>
            <person name="Vasconcelos V."/>
            <person name="Leao P.N."/>
        </authorList>
    </citation>
    <scope>NUCLEOTIDE SEQUENCE</scope>
    <source>
        <strain evidence="2">LEGE 11480</strain>
    </source>
</reference>
<evidence type="ECO:0000256" key="1">
    <source>
        <dbReference type="SAM" id="SignalP"/>
    </source>
</evidence>
<evidence type="ECO:0000313" key="3">
    <source>
        <dbReference type="Proteomes" id="UP000625316"/>
    </source>
</evidence>
<dbReference type="PANTHER" id="PTHR34801">
    <property type="entry name" value="EXPRESSED PROTEIN"/>
    <property type="match status" value="1"/>
</dbReference>
<organism evidence="2 3">
    <name type="scientific">Romeriopsis navalis LEGE 11480</name>
    <dbReference type="NCBI Taxonomy" id="2777977"/>
    <lineage>
        <taxon>Bacteria</taxon>
        <taxon>Bacillati</taxon>
        <taxon>Cyanobacteriota</taxon>
        <taxon>Cyanophyceae</taxon>
        <taxon>Leptolyngbyales</taxon>
        <taxon>Leptolyngbyaceae</taxon>
        <taxon>Romeriopsis</taxon>
        <taxon>Romeriopsis navalis</taxon>
    </lineage>
</organism>
<gene>
    <name evidence="2" type="ORF">IQ266_16165</name>
</gene>
<dbReference type="InterPro" id="IPR010865">
    <property type="entry name" value="DUF1499"/>
</dbReference>
<dbReference type="PANTHER" id="PTHR34801:SF6">
    <property type="entry name" value="SLL1620 PROTEIN"/>
    <property type="match status" value="1"/>
</dbReference>
<dbReference type="RefSeq" id="WP_264326099.1">
    <property type="nucleotide sequence ID" value="NZ_JADEXQ010000057.1"/>
</dbReference>
<dbReference type="AlphaFoldDB" id="A0A928VRJ4"/>
<dbReference type="Pfam" id="PF07386">
    <property type="entry name" value="DUF1499"/>
    <property type="match status" value="1"/>
</dbReference>
<keyword evidence="3" id="KW-1185">Reference proteome</keyword>
<sequence length="153" mass="16237">MMRTLMSIGLAIVMWLSVMSPVSAAMFSFAGERPTNLGVNEGRLAACPATPNCVSSQAKDDHQIAPLAYVGSGPETMAKIKQAIVELPGSEIITDSGNYIYAEFTSSLLGFVDDVEFYCDDAVGAVQVRSAARLGESDLGVNAKRVAEIRAML</sequence>
<dbReference type="Proteomes" id="UP000625316">
    <property type="component" value="Unassembled WGS sequence"/>
</dbReference>
<dbReference type="EMBL" id="JADEXQ010000057">
    <property type="protein sequence ID" value="MBE9031270.1"/>
    <property type="molecule type" value="Genomic_DNA"/>
</dbReference>
<feature type="chain" id="PRO_5036974184" evidence="1">
    <location>
        <begin position="25"/>
        <end position="153"/>
    </location>
</feature>
<accession>A0A928VRJ4</accession>
<dbReference type="PIRSF" id="PIRSF026426">
    <property type="entry name" value="DUF1499"/>
    <property type="match status" value="1"/>
</dbReference>
<protein>
    <submittedName>
        <fullName evidence="2">DUF1499 domain-containing protein</fullName>
    </submittedName>
</protein>
<keyword evidence="1" id="KW-0732">Signal</keyword>
<feature type="signal peptide" evidence="1">
    <location>
        <begin position="1"/>
        <end position="24"/>
    </location>
</feature>
<evidence type="ECO:0000313" key="2">
    <source>
        <dbReference type="EMBL" id="MBE9031270.1"/>
    </source>
</evidence>
<proteinExistence type="predicted"/>
<comment type="caution">
    <text evidence="2">The sequence shown here is derived from an EMBL/GenBank/DDBJ whole genome shotgun (WGS) entry which is preliminary data.</text>
</comment>